<sequence length="580" mass="62848">MNDSDGLRKFIDPRFHMLLKRTPISTHLIEPTVANLSNIQQPSQAWVNNENESQVSKIKSKPASRVYLVSKTGQQICSTRCRSIAITIFFFLLCVLLIALPLGLVYGLASKSDFSTSITSITTTITTTIITTITTTTTTTTTPPATAWIPSNYGTPCSSTCINVTTVTPSTLIASWTFEKNTNDVSGQGHNGIIKNGAAFSTGYVGQALLLGSSLSQYIFAPYINLTLQSFTVEMWIYSFTLSSLDLSLFGECETHSIDQCLHYIIRNYKVCMGFYGDDLVGVTNLITGRWYHIAYVYDFVNNVQSIYLNGLLEASRVPTSSYMGQNGSVTFGITGETGANYYNGLLDQIRITNRVKISCEILNDASLITHYPFDGSVVDIGPNTITATTTVQGNSGISWVMGKVNQAINFNASNSYFQSCGFWALGQNQPYSIALWINPSSLGGTLFHLSTDATGSGAWCLPMIGFSSNGSIVSQTWNGNTFVVIAPIPPINSWTHIVQTWSSTNGLRLYINGGLYGSVNVPVFAAGGASMCVLLGNSGLGINCQTGQILMGPYSGAIDEFYVYNRELLASEVCPLAHP</sequence>
<name>A0A816GEN9_9BILA</name>
<dbReference type="Proteomes" id="UP000663834">
    <property type="component" value="Unassembled WGS sequence"/>
</dbReference>
<dbReference type="Proteomes" id="UP000681720">
    <property type="component" value="Unassembled WGS sequence"/>
</dbReference>
<organism evidence="3 6">
    <name type="scientific">Rotaria magnacalcarata</name>
    <dbReference type="NCBI Taxonomy" id="392030"/>
    <lineage>
        <taxon>Eukaryota</taxon>
        <taxon>Metazoa</taxon>
        <taxon>Spiralia</taxon>
        <taxon>Gnathifera</taxon>
        <taxon>Rotifera</taxon>
        <taxon>Eurotatoria</taxon>
        <taxon>Bdelloidea</taxon>
        <taxon>Philodinida</taxon>
        <taxon>Philodinidae</taxon>
        <taxon>Rotaria</taxon>
    </lineage>
</organism>
<protein>
    <submittedName>
        <fullName evidence="3">Uncharacterized protein</fullName>
    </submittedName>
</protein>
<dbReference type="SUPFAM" id="SSF49899">
    <property type="entry name" value="Concanavalin A-like lectins/glucanases"/>
    <property type="match status" value="2"/>
</dbReference>
<evidence type="ECO:0000313" key="4">
    <source>
        <dbReference type="EMBL" id="CAF4214560.1"/>
    </source>
</evidence>
<reference evidence="3" key="1">
    <citation type="submission" date="2021-02" db="EMBL/GenBank/DDBJ databases">
        <authorList>
            <person name="Nowell W R."/>
        </authorList>
    </citation>
    <scope>NUCLEOTIDE SEQUENCE</scope>
</reference>
<evidence type="ECO:0000256" key="1">
    <source>
        <dbReference type="SAM" id="Phobius"/>
    </source>
</evidence>
<dbReference type="EMBL" id="CAJOBH010019768">
    <property type="protein sequence ID" value="CAF4214560.1"/>
    <property type="molecule type" value="Genomic_DNA"/>
</dbReference>
<evidence type="ECO:0000313" key="2">
    <source>
        <dbReference type="EMBL" id="CAF1271565.1"/>
    </source>
</evidence>
<gene>
    <name evidence="4" type="ORF">BYL167_LOCUS24134</name>
    <name evidence="2" type="ORF">CJN711_LOCUS15503</name>
    <name evidence="5" type="ORF">GIL414_LOCUS27546</name>
    <name evidence="3" type="ORF">KQP761_LOCUS34928</name>
</gene>
<accession>A0A816GEN9</accession>
<proteinExistence type="predicted"/>
<dbReference type="Pfam" id="PF13385">
    <property type="entry name" value="Laminin_G_3"/>
    <property type="match status" value="2"/>
</dbReference>
<dbReference type="Gene3D" id="2.60.120.200">
    <property type="match status" value="2"/>
</dbReference>
<dbReference type="Proteomes" id="UP000663855">
    <property type="component" value="Unassembled WGS sequence"/>
</dbReference>
<dbReference type="AlphaFoldDB" id="A0A816GEN9"/>
<keyword evidence="1" id="KW-0472">Membrane</keyword>
<dbReference type="EMBL" id="CAJNOV010007156">
    <property type="protein sequence ID" value="CAF1271565.1"/>
    <property type="molecule type" value="Genomic_DNA"/>
</dbReference>
<dbReference type="EMBL" id="CAJOBJ010044012">
    <property type="protein sequence ID" value="CAF4340655.1"/>
    <property type="molecule type" value="Genomic_DNA"/>
</dbReference>
<comment type="caution">
    <text evidence="3">The sequence shown here is derived from an EMBL/GenBank/DDBJ whole genome shotgun (WGS) entry which is preliminary data.</text>
</comment>
<dbReference type="InterPro" id="IPR013320">
    <property type="entry name" value="ConA-like_dom_sf"/>
</dbReference>
<dbReference type="EMBL" id="CAJNOW010019628">
    <property type="protein sequence ID" value="CAF1674068.1"/>
    <property type="molecule type" value="Genomic_DNA"/>
</dbReference>
<keyword evidence="1" id="KW-0812">Transmembrane</keyword>
<dbReference type="Proteomes" id="UP000681967">
    <property type="component" value="Unassembled WGS sequence"/>
</dbReference>
<keyword evidence="1" id="KW-1133">Transmembrane helix</keyword>
<evidence type="ECO:0000313" key="5">
    <source>
        <dbReference type="EMBL" id="CAF4340655.1"/>
    </source>
</evidence>
<dbReference type="OrthoDB" id="10025630at2759"/>
<evidence type="ECO:0000313" key="3">
    <source>
        <dbReference type="EMBL" id="CAF1674068.1"/>
    </source>
</evidence>
<evidence type="ECO:0000313" key="6">
    <source>
        <dbReference type="Proteomes" id="UP000663834"/>
    </source>
</evidence>
<feature type="transmembrane region" description="Helical" evidence="1">
    <location>
        <begin position="84"/>
        <end position="109"/>
    </location>
</feature>